<reference evidence="2" key="2">
    <citation type="journal article" date="2023" name="Nat. Commun.">
        <title>Cultivation of marine bacteria of the SAR202 clade.</title>
        <authorList>
            <person name="Lim Y."/>
            <person name="Seo J.H."/>
            <person name="Giovannoni S.J."/>
            <person name="Kang I."/>
            <person name="Cho J.C."/>
        </authorList>
    </citation>
    <scope>NUCLEOTIDE SEQUENCE</scope>
    <source>
        <strain evidence="2">JH1073</strain>
    </source>
</reference>
<evidence type="ECO:0008006" key="5">
    <source>
        <dbReference type="Google" id="ProtNLM"/>
    </source>
</evidence>
<name>A0AAJ5ZCH8_9CHLR</name>
<accession>A0AAJ5ZCH8</accession>
<evidence type="ECO:0000313" key="2">
    <source>
        <dbReference type="EMBL" id="WFG38724.1"/>
    </source>
</evidence>
<evidence type="ECO:0000313" key="4">
    <source>
        <dbReference type="Proteomes" id="UP001321249"/>
    </source>
</evidence>
<dbReference type="AlphaFoldDB" id="A0AAJ5ZCH8"/>
<reference evidence="3" key="3">
    <citation type="submission" date="2023-06" db="EMBL/GenBank/DDBJ databases">
        <title>Pangenomics reveal diversification of enzyme families and niche specialization in globally abundant SAR202 bacteria.</title>
        <authorList>
            <person name="Saw J.H.W."/>
        </authorList>
    </citation>
    <scope>NUCLEOTIDE SEQUENCE [LARGE SCALE GENOMIC DNA]</scope>
    <source>
        <strain evidence="3">JH1073</strain>
    </source>
</reference>
<keyword evidence="3" id="KW-1185">Reference proteome</keyword>
<reference evidence="3 4" key="1">
    <citation type="submission" date="2019-11" db="EMBL/GenBank/DDBJ databases">
        <authorList>
            <person name="Cho J.-C."/>
        </authorList>
    </citation>
    <scope>NUCLEOTIDE SEQUENCE [LARGE SCALE GENOMIC DNA]</scope>
    <source>
        <strain evidence="2 3">JH1073</strain>
        <strain evidence="1 4">JH702</strain>
    </source>
</reference>
<dbReference type="InterPro" id="IPR029016">
    <property type="entry name" value="GAF-like_dom_sf"/>
</dbReference>
<dbReference type="EMBL" id="CP046147">
    <property type="protein sequence ID" value="WFG38724.1"/>
    <property type="molecule type" value="Genomic_DNA"/>
</dbReference>
<proteinExistence type="predicted"/>
<dbReference type="SUPFAM" id="SSF55781">
    <property type="entry name" value="GAF domain-like"/>
    <property type="match status" value="1"/>
</dbReference>
<dbReference type="Gene3D" id="3.30.450.40">
    <property type="match status" value="1"/>
</dbReference>
<organism evidence="2 3">
    <name type="scientific">Candidatus Lucifugimonas marina</name>
    <dbReference type="NCBI Taxonomy" id="3038979"/>
    <lineage>
        <taxon>Bacteria</taxon>
        <taxon>Bacillati</taxon>
        <taxon>Chloroflexota</taxon>
        <taxon>Dehalococcoidia</taxon>
        <taxon>SAR202 cluster</taxon>
        <taxon>Candidatus Lucifugimonadales</taxon>
        <taxon>Candidatus Lucifugimonadaceae</taxon>
        <taxon>Candidatus Lucifugimonas</taxon>
    </lineage>
</organism>
<dbReference type="EMBL" id="WMBE01000005">
    <property type="protein sequence ID" value="MDG0867987.1"/>
    <property type="molecule type" value="Genomic_DNA"/>
</dbReference>
<sequence>MTQARVDLASLKSDLAKAIESNIGLTDKFDLIGSAAQKHIGWYSILIREVDPATSTLKSVYKDGPEHIFAYLSPVQPIAGTMAAVVIESGKPLFHDGGRRSTAPQSEVFIQHLFDRGVDSVFFGPVIHDGEVMAVITLTGDASHAHNSDQLNAI</sequence>
<protein>
    <recommendedName>
        <fullName evidence="5">GAF domain-containing protein</fullName>
    </recommendedName>
</protein>
<dbReference type="Proteomes" id="UP001321249">
    <property type="component" value="Unassembled WGS sequence"/>
</dbReference>
<dbReference type="Proteomes" id="UP001219901">
    <property type="component" value="Chromosome"/>
</dbReference>
<evidence type="ECO:0000313" key="3">
    <source>
        <dbReference type="Proteomes" id="UP001219901"/>
    </source>
</evidence>
<evidence type="ECO:0000313" key="1">
    <source>
        <dbReference type="EMBL" id="MDG0867987.1"/>
    </source>
</evidence>
<gene>
    <name evidence="1" type="ORF">GKO46_13030</name>
    <name evidence="2" type="ORF">GKO48_03585</name>
</gene>
<dbReference type="RefSeq" id="WP_342826814.1">
    <property type="nucleotide sequence ID" value="NZ_CP046146.1"/>
</dbReference>